<proteinExistence type="predicted"/>
<dbReference type="AlphaFoldDB" id="A0A317XJD8"/>
<protein>
    <submittedName>
        <fullName evidence="1">Uncharacterized protein</fullName>
    </submittedName>
</protein>
<evidence type="ECO:0000313" key="1">
    <source>
        <dbReference type="EMBL" id="PWY98404.1"/>
    </source>
</evidence>
<accession>A0A317XJD8</accession>
<gene>
    <name evidence="1" type="ORF">BCV70DRAFT_31232</name>
</gene>
<dbReference type="InParanoid" id="A0A317XJD8"/>
<reference evidence="1 2" key="1">
    <citation type="journal article" date="2018" name="Mol. Biol. Evol.">
        <title>Broad Genomic Sampling Reveals a Smut Pathogenic Ancestry of the Fungal Clade Ustilaginomycotina.</title>
        <authorList>
            <person name="Kijpornyongpan T."/>
            <person name="Mondo S.J."/>
            <person name="Barry K."/>
            <person name="Sandor L."/>
            <person name="Lee J."/>
            <person name="Lipzen A."/>
            <person name="Pangilinan J."/>
            <person name="LaButti K."/>
            <person name="Hainaut M."/>
            <person name="Henrissat B."/>
            <person name="Grigoriev I.V."/>
            <person name="Spatafora J.W."/>
            <person name="Aime M.C."/>
        </authorList>
    </citation>
    <scope>NUCLEOTIDE SEQUENCE [LARGE SCALE GENOMIC DNA]</scope>
    <source>
        <strain evidence="1 2">MCA 3645</strain>
    </source>
</reference>
<name>A0A317XJD8_9BASI</name>
<evidence type="ECO:0000313" key="2">
    <source>
        <dbReference type="Proteomes" id="UP000246740"/>
    </source>
</evidence>
<organism evidence="1 2">
    <name type="scientific">Testicularia cyperi</name>
    <dbReference type="NCBI Taxonomy" id="1882483"/>
    <lineage>
        <taxon>Eukaryota</taxon>
        <taxon>Fungi</taxon>
        <taxon>Dikarya</taxon>
        <taxon>Basidiomycota</taxon>
        <taxon>Ustilaginomycotina</taxon>
        <taxon>Ustilaginomycetes</taxon>
        <taxon>Ustilaginales</taxon>
        <taxon>Anthracoideaceae</taxon>
        <taxon>Testicularia</taxon>
    </lineage>
</organism>
<sequence length="208" mass="22662">MSDVSSSADGCCLRRLESLCHCRQSVTGILRAILANAPSTCIQYTLLSSHLALRLLACSLATTALADAEPLRPKPCLHALSASLCPSPCTLLSSMSIARYSCSLRRVTVPIGPCLHHACVTAIGHLPSGHGLSSTQLIHAARCAVLLAACRSWEPFLRRPKFRISHWPPMRSSCRRLPEKHTDLPYMQSSVKLCILVELIDRCCESFA</sequence>
<dbReference type="Proteomes" id="UP000246740">
    <property type="component" value="Unassembled WGS sequence"/>
</dbReference>
<dbReference type="EMBL" id="KZ819198">
    <property type="protein sequence ID" value="PWY98404.1"/>
    <property type="molecule type" value="Genomic_DNA"/>
</dbReference>
<keyword evidence="2" id="KW-1185">Reference proteome</keyword>